<comment type="subcellular location">
    <subcellularLocation>
        <location evidence="1 6">Secreted</location>
    </subcellularLocation>
</comment>
<dbReference type="Proteomes" id="UP001161247">
    <property type="component" value="Chromosome 1"/>
</dbReference>
<evidence type="ECO:0000256" key="5">
    <source>
        <dbReference type="ARBA" id="ARBA00022729"/>
    </source>
</evidence>
<dbReference type="PANTHER" id="PTHR31232:SF155">
    <property type="entry name" value="PLANT SELF-INCOMPATIBILITY PROTEIN S1 FAMILY"/>
    <property type="match status" value="1"/>
</dbReference>
<proteinExistence type="inferred from homology"/>
<name>A0AAV1C663_OLDCO</name>
<comment type="similarity">
    <text evidence="2 6">Belongs to the plant self-incompatibility (S1) protein family.</text>
</comment>
<evidence type="ECO:0000256" key="6">
    <source>
        <dbReference type="RuleBase" id="RU367044"/>
    </source>
</evidence>
<reference evidence="7" key="1">
    <citation type="submission" date="2023-03" db="EMBL/GenBank/DDBJ databases">
        <authorList>
            <person name="Julca I."/>
        </authorList>
    </citation>
    <scope>NUCLEOTIDE SEQUENCE</scope>
</reference>
<evidence type="ECO:0000256" key="1">
    <source>
        <dbReference type="ARBA" id="ARBA00004613"/>
    </source>
</evidence>
<accession>A0AAV1C663</accession>
<dbReference type="GO" id="GO:0005576">
    <property type="term" value="C:extracellular region"/>
    <property type="evidence" value="ECO:0007669"/>
    <property type="project" value="UniProtKB-SubCell"/>
</dbReference>
<dbReference type="GO" id="GO:0060320">
    <property type="term" value="P:rejection of self pollen"/>
    <property type="evidence" value="ECO:0007669"/>
    <property type="project" value="UniProtKB-KW"/>
</dbReference>
<sequence>MSSKVEDSNKELFGLLFIVIVLLCINKVEAATNSSSTPSGWGQRIHCYITNWLPDNVFPLKLHIWSSEDDLGYHYLNPNQSFYWTFKVNVGASTSFRGEFWWAEKDASFVTYDGHVNEHCYKTAVCNWVTQPDGFYIAMRRDPRDDDLKWLNGWRTPTAASDRTN</sequence>
<protein>
    <recommendedName>
        <fullName evidence="6">S-protein homolog</fullName>
    </recommendedName>
</protein>
<dbReference type="Pfam" id="PF05938">
    <property type="entry name" value="Self-incomp_S1"/>
    <property type="match status" value="1"/>
</dbReference>
<keyword evidence="3 6" id="KW-0713">Self-incompatibility</keyword>
<dbReference type="AlphaFoldDB" id="A0AAV1C663"/>
<organism evidence="7 8">
    <name type="scientific">Oldenlandia corymbosa var. corymbosa</name>
    <dbReference type="NCBI Taxonomy" id="529605"/>
    <lineage>
        <taxon>Eukaryota</taxon>
        <taxon>Viridiplantae</taxon>
        <taxon>Streptophyta</taxon>
        <taxon>Embryophyta</taxon>
        <taxon>Tracheophyta</taxon>
        <taxon>Spermatophyta</taxon>
        <taxon>Magnoliopsida</taxon>
        <taxon>eudicotyledons</taxon>
        <taxon>Gunneridae</taxon>
        <taxon>Pentapetalae</taxon>
        <taxon>asterids</taxon>
        <taxon>lamiids</taxon>
        <taxon>Gentianales</taxon>
        <taxon>Rubiaceae</taxon>
        <taxon>Rubioideae</taxon>
        <taxon>Spermacoceae</taxon>
        <taxon>Hedyotis-Oldenlandia complex</taxon>
        <taxon>Oldenlandia</taxon>
    </lineage>
</organism>
<evidence type="ECO:0000256" key="3">
    <source>
        <dbReference type="ARBA" id="ARBA00022471"/>
    </source>
</evidence>
<dbReference type="InterPro" id="IPR010264">
    <property type="entry name" value="Self-incomp_S1"/>
</dbReference>
<keyword evidence="8" id="KW-1185">Reference proteome</keyword>
<evidence type="ECO:0000313" key="8">
    <source>
        <dbReference type="Proteomes" id="UP001161247"/>
    </source>
</evidence>
<evidence type="ECO:0000256" key="2">
    <source>
        <dbReference type="ARBA" id="ARBA00005581"/>
    </source>
</evidence>
<evidence type="ECO:0000313" key="7">
    <source>
        <dbReference type="EMBL" id="CAI9090375.1"/>
    </source>
</evidence>
<keyword evidence="4 6" id="KW-0964">Secreted</keyword>
<evidence type="ECO:0000256" key="4">
    <source>
        <dbReference type="ARBA" id="ARBA00022525"/>
    </source>
</evidence>
<feature type="chain" id="PRO_5043102592" description="S-protein homolog" evidence="6">
    <location>
        <begin position="31"/>
        <end position="165"/>
    </location>
</feature>
<dbReference type="EMBL" id="OX459118">
    <property type="protein sequence ID" value="CAI9090375.1"/>
    <property type="molecule type" value="Genomic_DNA"/>
</dbReference>
<feature type="signal peptide" evidence="6">
    <location>
        <begin position="1"/>
        <end position="30"/>
    </location>
</feature>
<dbReference type="PANTHER" id="PTHR31232">
    <property type="match status" value="1"/>
</dbReference>
<gene>
    <name evidence="7" type="ORF">OLC1_LOCUS2546</name>
</gene>
<keyword evidence="5 6" id="KW-0732">Signal</keyword>